<organism evidence="2 3">
    <name type="scientific">Streptomyces himalayensis subsp. aureolus</name>
    <dbReference type="NCBI Taxonomy" id="2758039"/>
    <lineage>
        <taxon>Bacteria</taxon>
        <taxon>Bacillati</taxon>
        <taxon>Actinomycetota</taxon>
        <taxon>Actinomycetes</taxon>
        <taxon>Kitasatosporales</taxon>
        <taxon>Streptomycetaceae</taxon>
        <taxon>Streptomyces</taxon>
        <taxon>Streptomyces himalayensis</taxon>
    </lineage>
</organism>
<accession>A0A7W2HKC7</accession>
<name>A0A7W2HKC7_9ACTN</name>
<evidence type="ECO:0000313" key="3">
    <source>
        <dbReference type="Proteomes" id="UP000586976"/>
    </source>
</evidence>
<reference evidence="2 3" key="1">
    <citation type="submission" date="2020-07" db="EMBL/GenBank/DDBJ databases">
        <title>Streptomyces isolated from Indian soil.</title>
        <authorList>
            <person name="Mandal S."/>
            <person name="Maiti P.K."/>
        </authorList>
    </citation>
    <scope>NUCLEOTIDE SEQUENCE [LARGE SCALE GENOMIC DNA]</scope>
    <source>
        <strain evidence="2 3">PSKA54</strain>
    </source>
</reference>
<dbReference type="EMBL" id="JACEQY010000086">
    <property type="protein sequence ID" value="MBA4867031.1"/>
    <property type="molecule type" value="Genomic_DNA"/>
</dbReference>
<protein>
    <submittedName>
        <fullName evidence="2">Uncharacterized protein</fullName>
    </submittedName>
</protein>
<comment type="caution">
    <text evidence="2">The sequence shown here is derived from an EMBL/GenBank/DDBJ whole genome shotgun (WGS) entry which is preliminary data.</text>
</comment>
<evidence type="ECO:0000256" key="1">
    <source>
        <dbReference type="SAM" id="MobiDB-lite"/>
    </source>
</evidence>
<keyword evidence="3" id="KW-1185">Reference proteome</keyword>
<gene>
    <name evidence="2" type="ORF">H1V43_38220</name>
</gene>
<dbReference type="Proteomes" id="UP000586976">
    <property type="component" value="Unassembled WGS sequence"/>
</dbReference>
<feature type="compositionally biased region" description="Pro residues" evidence="1">
    <location>
        <begin position="92"/>
        <end position="104"/>
    </location>
</feature>
<evidence type="ECO:0000313" key="2">
    <source>
        <dbReference type="EMBL" id="MBA4867031.1"/>
    </source>
</evidence>
<dbReference type="AlphaFoldDB" id="A0A7W2HKC7"/>
<dbReference type="RefSeq" id="WP_181868360.1">
    <property type="nucleotide sequence ID" value="NZ_JACEQY010000086.1"/>
</dbReference>
<sequence length="117" mass="12194">MALPTAERRARAATDTARALLAADDVAGAFARLQQVEAAAPQEARRPSVRALTDEVAARRPGLPGLAAFTRRTAAGRLSAAPQTAEGAPTRRPSPLPATPPPPALVSWQLDRCNAPL</sequence>
<proteinExistence type="predicted"/>
<feature type="region of interest" description="Disordered" evidence="1">
    <location>
        <begin position="73"/>
        <end position="117"/>
    </location>
</feature>